<organism evidence="9 10">
    <name type="scientific">Kryptolebias marmoratus</name>
    <name type="common">Mangrove killifish</name>
    <name type="synonym">Rivulus marmoratus</name>
    <dbReference type="NCBI Taxonomy" id="37003"/>
    <lineage>
        <taxon>Eukaryota</taxon>
        <taxon>Metazoa</taxon>
        <taxon>Chordata</taxon>
        <taxon>Craniata</taxon>
        <taxon>Vertebrata</taxon>
        <taxon>Euteleostomi</taxon>
        <taxon>Actinopterygii</taxon>
        <taxon>Neopterygii</taxon>
        <taxon>Teleostei</taxon>
        <taxon>Neoteleostei</taxon>
        <taxon>Acanthomorphata</taxon>
        <taxon>Ovalentaria</taxon>
        <taxon>Atherinomorphae</taxon>
        <taxon>Cyprinodontiformes</taxon>
        <taxon>Rivulidae</taxon>
        <taxon>Kryptolebias</taxon>
    </lineage>
</organism>
<feature type="domain" description="Alpha-carbonic anhydrase" evidence="8">
    <location>
        <begin position="23"/>
        <end position="278"/>
    </location>
</feature>
<dbReference type="PANTHER" id="PTHR18952">
    <property type="entry name" value="CARBONIC ANHYDRASE"/>
    <property type="match status" value="1"/>
</dbReference>
<evidence type="ECO:0000256" key="7">
    <source>
        <dbReference type="RuleBase" id="RU367011"/>
    </source>
</evidence>
<dbReference type="PROSITE" id="PS51144">
    <property type="entry name" value="ALPHA_CA_2"/>
    <property type="match status" value="2"/>
</dbReference>
<dbReference type="GO" id="GO:0008270">
    <property type="term" value="F:zinc ion binding"/>
    <property type="evidence" value="ECO:0007669"/>
    <property type="project" value="UniProtKB-UniRule"/>
</dbReference>
<evidence type="ECO:0000259" key="8">
    <source>
        <dbReference type="PROSITE" id="PS51144"/>
    </source>
</evidence>
<dbReference type="RefSeq" id="XP_017273756.1">
    <property type="nucleotide sequence ID" value="XM_017418267.3"/>
</dbReference>
<evidence type="ECO:0000313" key="10">
    <source>
        <dbReference type="Proteomes" id="UP000264800"/>
    </source>
</evidence>
<dbReference type="Pfam" id="PF00194">
    <property type="entry name" value="Carb_anhydrase"/>
    <property type="match status" value="2"/>
</dbReference>
<dbReference type="AlphaFoldDB" id="A0A3Q3AXU9"/>
<protein>
    <recommendedName>
        <fullName evidence="2 7">Carbonic anhydrase</fullName>
        <ecNumber evidence="2 7">4.2.1.1</ecNumber>
    </recommendedName>
</protein>
<dbReference type="OrthoDB" id="429145at2759"/>
<dbReference type="OMA" id="WCYTGCE"/>
<keyword evidence="7" id="KW-0732">Signal</keyword>
<dbReference type="SUPFAM" id="SSF51069">
    <property type="entry name" value="Carbonic anhydrase"/>
    <property type="match status" value="2"/>
</dbReference>
<evidence type="ECO:0000256" key="2">
    <source>
        <dbReference type="ARBA" id="ARBA00012925"/>
    </source>
</evidence>
<keyword evidence="4 7" id="KW-0862">Zinc</keyword>
<sequence length="568" mass="63884">MDSEMYLPLLVLFLSVVPLMKCSDWCYTGCVETPSHWGEIQGSSCEGHYQSPINIVTSSVTTDPMLHSFTFVNFSSQHTIKSIINNGHTVECTLMDNEVEMSGGGLNGTYSAVQFHFHWGDTEHHPGSEHTVDGHRYQIEMHIVTLKKHVTVEEAKKQHDGFAVLGFFINATEDGDLSGPWHTLTSNLTDITANGSDVEVNFNFSIDDLIGNVDRTKFYRYYGSLTTPNCNEAVVWTIFHEPIQVHKDLVKLFSMNTSIVNNYRPVHSLNGRKVTASPATPLPPKPHWCYDSHCDYNPAYWHKLPESHCDGKSQSPINIDTHSVMMDDTLGSFKFTNFDNKDAIKYITNTGHTVECVLKDNMVEVSGGGLKHVYSTLQFHFHWGTEAPSSQGSEHTVDSHRYPMELHIVSKRKDLSLDEALQEPDGLAVLGFFIEAKSTSSSKSEMIPWTKLTEYFSAIENISAEVEVTEQISIDDLLGSVNRDSYYRYSGSLTTPSCNEAVVWTVFKETVKVDQNLMEMFPKYTAYEDTYRPVQKVNDRKIYSTSAARASGPIILYPLLACLFALVQ</sequence>
<keyword evidence="10" id="KW-1185">Reference proteome</keyword>
<dbReference type="GO" id="GO:0005886">
    <property type="term" value="C:plasma membrane"/>
    <property type="evidence" value="ECO:0007669"/>
    <property type="project" value="TreeGrafter"/>
</dbReference>
<dbReference type="KEGG" id="kmr:108237074"/>
<keyword evidence="6 7" id="KW-0456">Lyase</keyword>
<reference evidence="9" key="1">
    <citation type="submission" date="2025-08" db="UniProtKB">
        <authorList>
            <consortium name="Ensembl"/>
        </authorList>
    </citation>
    <scope>IDENTIFICATION</scope>
</reference>
<reference evidence="9" key="2">
    <citation type="submission" date="2025-09" db="UniProtKB">
        <authorList>
            <consortium name="Ensembl"/>
        </authorList>
    </citation>
    <scope>IDENTIFICATION</scope>
</reference>
<dbReference type="SMART" id="SM01057">
    <property type="entry name" value="Carb_anhydrase"/>
    <property type="match status" value="2"/>
</dbReference>
<dbReference type="GeneID" id="108237074"/>
<dbReference type="FunFam" id="3.10.200.10:FF:000003">
    <property type="entry name" value="Carbonic anhydrase 12"/>
    <property type="match status" value="2"/>
</dbReference>
<keyword evidence="3 7" id="KW-0479">Metal-binding</keyword>
<feature type="signal peptide" evidence="7">
    <location>
        <begin position="1"/>
        <end position="22"/>
    </location>
</feature>
<dbReference type="GO" id="GO:0004089">
    <property type="term" value="F:carbonate dehydratase activity"/>
    <property type="evidence" value="ECO:0007669"/>
    <property type="project" value="UniProtKB-UniRule"/>
</dbReference>
<feature type="chain" id="PRO_5025091461" description="Carbonic anhydrase" evidence="7">
    <location>
        <begin position="23"/>
        <end position="568"/>
    </location>
</feature>
<comment type="function">
    <text evidence="7">Reversible hydration of carbon dioxide.</text>
</comment>
<evidence type="ECO:0000256" key="6">
    <source>
        <dbReference type="ARBA" id="ARBA00023239"/>
    </source>
</evidence>
<dbReference type="InterPro" id="IPR018338">
    <property type="entry name" value="Carbonic_anhydrase_a-class_CS"/>
</dbReference>
<dbReference type="Proteomes" id="UP000264800">
    <property type="component" value="Unplaced"/>
</dbReference>
<evidence type="ECO:0000256" key="5">
    <source>
        <dbReference type="ARBA" id="ARBA00023180"/>
    </source>
</evidence>
<accession>A0A3Q3AXU9</accession>
<dbReference type="STRING" id="37003.ENSKMAP00000021486"/>
<evidence type="ECO:0000256" key="4">
    <source>
        <dbReference type="ARBA" id="ARBA00022833"/>
    </source>
</evidence>
<evidence type="ECO:0000313" key="9">
    <source>
        <dbReference type="Ensembl" id="ENSKMAP00000021486.1"/>
    </source>
</evidence>
<evidence type="ECO:0000256" key="3">
    <source>
        <dbReference type="ARBA" id="ARBA00022723"/>
    </source>
</evidence>
<dbReference type="InterPro" id="IPR023561">
    <property type="entry name" value="Carbonic_anhydrase_a-class"/>
</dbReference>
<dbReference type="Ensembl" id="ENSKMAT00000021765.1">
    <property type="protein sequence ID" value="ENSKMAP00000021486.1"/>
    <property type="gene ID" value="ENSKMAG00000015970.1"/>
</dbReference>
<proteinExistence type="inferred from homology"/>
<comment type="catalytic activity">
    <reaction evidence="7">
        <text>hydrogencarbonate + H(+) = CO2 + H2O</text>
        <dbReference type="Rhea" id="RHEA:10748"/>
        <dbReference type="ChEBI" id="CHEBI:15377"/>
        <dbReference type="ChEBI" id="CHEBI:15378"/>
        <dbReference type="ChEBI" id="CHEBI:16526"/>
        <dbReference type="ChEBI" id="CHEBI:17544"/>
        <dbReference type="EC" id="4.2.1.1"/>
    </reaction>
</comment>
<comment type="cofactor">
    <cofactor evidence="7">
        <name>Zn(2+)</name>
        <dbReference type="ChEBI" id="CHEBI:29105"/>
    </cofactor>
</comment>
<evidence type="ECO:0000256" key="1">
    <source>
        <dbReference type="ARBA" id="ARBA00010718"/>
    </source>
</evidence>
<comment type="similarity">
    <text evidence="1 7">Belongs to the alpha-carbonic anhydrase family.</text>
</comment>
<dbReference type="EC" id="4.2.1.1" evidence="2 7"/>
<dbReference type="Gene3D" id="3.10.200.10">
    <property type="entry name" value="Alpha carbonic anhydrase"/>
    <property type="match status" value="2"/>
</dbReference>
<dbReference type="PANTHER" id="PTHR18952:SF200">
    <property type="entry name" value="CARBONIC ANHYDRASE"/>
    <property type="match status" value="1"/>
</dbReference>
<feature type="domain" description="Alpha-carbonic anhydrase" evidence="8">
    <location>
        <begin position="286"/>
        <end position="546"/>
    </location>
</feature>
<dbReference type="InterPro" id="IPR001148">
    <property type="entry name" value="CA_dom"/>
</dbReference>
<dbReference type="InterPro" id="IPR036398">
    <property type="entry name" value="CA_dom_sf"/>
</dbReference>
<keyword evidence="5" id="KW-0325">Glycoprotein</keyword>
<name>A0A3Q3AXU9_KRYMA</name>
<dbReference type="GeneTree" id="ENSGT00940000164039"/>
<dbReference type="PROSITE" id="PS00162">
    <property type="entry name" value="ALPHA_CA_1"/>
    <property type="match status" value="2"/>
</dbReference>